<reference evidence="1" key="1">
    <citation type="submission" date="2023-07" db="EMBL/GenBank/DDBJ databases">
        <title>Black Yeasts Isolated from many extreme environments.</title>
        <authorList>
            <person name="Coleine C."/>
            <person name="Stajich J.E."/>
            <person name="Selbmann L."/>
        </authorList>
    </citation>
    <scope>NUCLEOTIDE SEQUENCE</scope>
    <source>
        <strain evidence="1">CCFEE 5714</strain>
    </source>
</reference>
<name>A0ACC3MU04_9PEZI</name>
<organism evidence="1 2">
    <name type="scientific">Vermiconidia calcicola</name>
    <dbReference type="NCBI Taxonomy" id="1690605"/>
    <lineage>
        <taxon>Eukaryota</taxon>
        <taxon>Fungi</taxon>
        <taxon>Dikarya</taxon>
        <taxon>Ascomycota</taxon>
        <taxon>Pezizomycotina</taxon>
        <taxon>Dothideomycetes</taxon>
        <taxon>Dothideomycetidae</taxon>
        <taxon>Mycosphaerellales</taxon>
        <taxon>Extremaceae</taxon>
        <taxon>Vermiconidia</taxon>
    </lineage>
</organism>
<dbReference type="EMBL" id="JAUTXU010000149">
    <property type="protein sequence ID" value="KAK3703627.1"/>
    <property type="molecule type" value="Genomic_DNA"/>
</dbReference>
<gene>
    <name evidence="1" type="ORF">LTR37_014323</name>
</gene>
<evidence type="ECO:0000313" key="1">
    <source>
        <dbReference type="EMBL" id="KAK3703627.1"/>
    </source>
</evidence>
<proteinExistence type="predicted"/>
<dbReference type="Proteomes" id="UP001281147">
    <property type="component" value="Unassembled WGS sequence"/>
</dbReference>
<evidence type="ECO:0000313" key="2">
    <source>
        <dbReference type="Proteomes" id="UP001281147"/>
    </source>
</evidence>
<sequence length="283" mass="31191">MADKRKLDTFATDLPSRPHARHVRSQNTKTIQNVYRPFIDLSSPEVSESDREDEPRPLEQTQSEGYRRNPECATHRPLVQLSNREKTDMFYAAASLRVYPESDSELDEDSDIAAVLGQKPSAGSPRVRLACSAHTELLHEHDLEATGGSRYDLEQRDCTALIRLNWGGAATDTIRDIIGQQYFKEYIPQGIYQRSVALSRRTYGDVDKGRRCLNLALARTMSTGSVLSAAGVEAAHRVLNAEEWAAAKHDMGGIGSLAAPAGTMTTYAKSLKAEKKAGRASGQ</sequence>
<comment type="caution">
    <text evidence="1">The sequence shown here is derived from an EMBL/GenBank/DDBJ whole genome shotgun (WGS) entry which is preliminary data.</text>
</comment>
<keyword evidence="2" id="KW-1185">Reference proteome</keyword>
<protein>
    <submittedName>
        <fullName evidence="1">Uncharacterized protein</fullName>
    </submittedName>
</protein>
<accession>A0ACC3MU04</accession>